<feature type="compositionally biased region" description="Pro residues" evidence="1">
    <location>
        <begin position="290"/>
        <end position="305"/>
    </location>
</feature>
<organism evidence="2 3">
    <name type="scientific">Rhodotorula diobovata</name>
    <dbReference type="NCBI Taxonomy" id="5288"/>
    <lineage>
        <taxon>Eukaryota</taxon>
        <taxon>Fungi</taxon>
        <taxon>Dikarya</taxon>
        <taxon>Basidiomycota</taxon>
        <taxon>Pucciniomycotina</taxon>
        <taxon>Microbotryomycetes</taxon>
        <taxon>Sporidiobolales</taxon>
        <taxon>Sporidiobolaceae</taxon>
        <taxon>Rhodotorula</taxon>
    </lineage>
</organism>
<feature type="compositionally biased region" description="Low complexity" evidence="1">
    <location>
        <begin position="517"/>
        <end position="529"/>
    </location>
</feature>
<comment type="caution">
    <text evidence="2">The sequence shown here is derived from an EMBL/GenBank/DDBJ whole genome shotgun (WGS) entry which is preliminary data.</text>
</comment>
<proteinExistence type="predicted"/>
<feature type="compositionally biased region" description="Basic and acidic residues" evidence="1">
    <location>
        <begin position="643"/>
        <end position="654"/>
    </location>
</feature>
<dbReference type="Proteomes" id="UP000311382">
    <property type="component" value="Unassembled WGS sequence"/>
</dbReference>
<accession>A0A5C5FP11</accession>
<feature type="compositionally biased region" description="Acidic residues" evidence="1">
    <location>
        <begin position="311"/>
        <end position="320"/>
    </location>
</feature>
<feature type="compositionally biased region" description="Acidic residues" evidence="1">
    <location>
        <begin position="1"/>
        <end position="11"/>
    </location>
</feature>
<feature type="region of interest" description="Disordered" evidence="1">
    <location>
        <begin position="238"/>
        <end position="331"/>
    </location>
</feature>
<feature type="region of interest" description="Disordered" evidence="1">
    <location>
        <begin position="517"/>
        <end position="660"/>
    </location>
</feature>
<feature type="compositionally biased region" description="Pro residues" evidence="1">
    <location>
        <begin position="547"/>
        <end position="557"/>
    </location>
</feature>
<evidence type="ECO:0000313" key="3">
    <source>
        <dbReference type="Proteomes" id="UP000311382"/>
    </source>
</evidence>
<protein>
    <submittedName>
        <fullName evidence="2">Uncharacterized protein</fullName>
    </submittedName>
</protein>
<evidence type="ECO:0000256" key="1">
    <source>
        <dbReference type="SAM" id="MobiDB-lite"/>
    </source>
</evidence>
<dbReference type="OrthoDB" id="9895617at2759"/>
<keyword evidence="3" id="KW-1185">Reference proteome</keyword>
<dbReference type="EMBL" id="SOZI01000130">
    <property type="protein sequence ID" value="TNY18607.1"/>
    <property type="molecule type" value="Genomic_DNA"/>
</dbReference>
<dbReference type="SUPFAM" id="SSF50370">
    <property type="entry name" value="Ricin B-like lectins"/>
    <property type="match status" value="1"/>
</dbReference>
<dbReference type="CDD" id="cd00161">
    <property type="entry name" value="beta-trefoil_Ricin-like"/>
    <property type="match status" value="1"/>
</dbReference>
<sequence>MATAEASDDDDDTRRLAPPPSYASLASPLVPQQGFEQRAPQTGSLLVHPAFDHAYGDSLHLPRGCFIVRNAAQGKALDLLRHRTDEGAELGLHPIKQPQLKGLSLQHAGNNQLWFLDWEGHLVSAAASREIDVQDNRLVLAFPHPITTYPSTLSHPAPRFRLDPSTSTLHVIYSHNPSFTGPDDSGDWRDDDYIVEAVPLKRKPAEPPLWAATQANQLLSAVGSRAVNLGARVGDLLGRRFSQPSSPSLEAPPNRRRYSDELPLPPPPPPDKPVDKDVPPVPSTSQLPSAPSPPPASSSPLPATPPATAADDPDASDSDSEPSAYRPVRVVRLPPNWRDKFPGAALRASPNTSFGVTRWPASAKELRLWRRRQWDVVPVTVRPLPTSSAAFASSGMSSSGQEDDEGYVLPSPAGSDSAPRLDNLSYFGGGAAAAGRDEEPQGSVLAEGEGELYDRMGDSADDDAAEVDSRDFSPLAASVTGDLPPPSPSLSAVEGMARRRTSATAAAQLSGLMLGNSSAASYSNASSSHSHSDVGALATDAGHHDPLPLPPSPPLPSVPFSAETSSRPSTPDTSASARADDEADMSTPRPDRYSSAASQRGSGAEGRSGRVVEERESDGSSLGEKREELESAKHVGEGAVEAATEHEIEEEGRVKGAAAG</sequence>
<dbReference type="InterPro" id="IPR035992">
    <property type="entry name" value="Ricin_B-like_lectins"/>
</dbReference>
<reference evidence="2 3" key="1">
    <citation type="submission" date="2019-03" db="EMBL/GenBank/DDBJ databases">
        <title>Rhodosporidium diobovatum UCD-FST 08-225 genome sequencing, assembly, and annotation.</title>
        <authorList>
            <person name="Fakankun I.U."/>
            <person name="Fristensky B."/>
            <person name="Levin D.B."/>
        </authorList>
    </citation>
    <scope>NUCLEOTIDE SEQUENCE [LARGE SCALE GENOMIC DNA]</scope>
    <source>
        <strain evidence="2 3">UCD-FST 08-225</strain>
    </source>
</reference>
<dbReference type="STRING" id="5288.A0A5C5FP11"/>
<evidence type="ECO:0000313" key="2">
    <source>
        <dbReference type="EMBL" id="TNY18607.1"/>
    </source>
</evidence>
<feature type="compositionally biased region" description="Polar residues" evidence="1">
    <location>
        <begin position="562"/>
        <end position="576"/>
    </location>
</feature>
<feature type="region of interest" description="Disordered" evidence="1">
    <location>
        <begin position="1"/>
        <end position="24"/>
    </location>
</feature>
<dbReference type="AlphaFoldDB" id="A0A5C5FP11"/>
<feature type="compositionally biased region" description="Low complexity" evidence="1">
    <location>
        <begin position="387"/>
        <end position="399"/>
    </location>
</feature>
<gene>
    <name evidence="2" type="ORF">DMC30DRAFT_418680</name>
</gene>
<feature type="compositionally biased region" description="Basic and acidic residues" evidence="1">
    <location>
        <begin position="607"/>
        <end position="636"/>
    </location>
</feature>
<feature type="region of interest" description="Disordered" evidence="1">
    <location>
        <begin position="387"/>
        <end position="504"/>
    </location>
</feature>
<name>A0A5C5FP11_9BASI</name>